<dbReference type="Pfam" id="PF13481">
    <property type="entry name" value="AAA_25"/>
    <property type="match status" value="1"/>
</dbReference>
<comment type="subcellular location">
    <subcellularLocation>
        <location evidence="1">Nucleus</location>
    </subcellularLocation>
</comment>
<reference evidence="7 8" key="1">
    <citation type="submission" date="2016-06" db="EMBL/GenBank/DDBJ databases">
        <title>Evolution of pathogenesis and genome organization in the Tremellales.</title>
        <authorList>
            <person name="Cuomo C."/>
            <person name="Litvintseva A."/>
            <person name="Heitman J."/>
            <person name="Chen Y."/>
            <person name="Sun S."/>
            <person name="Springer D."/>
            <person name="Dromer F."/>
            <person name="Young S."/>
            <person name="Zeng Q."/>
            <person name="Chapman S."/>
            <person name="Gujja S."/>
            <person name="Saif S."/>
            <person name="Birren B."/>
        </authorList>
    </citation>
    <scope>NUCLEOTIDE SEQUENCE [LARGE SCALE GENOMIC DNA]</scope>
    <source>
        <strain evidence="7 8">ATCC 28783</strain>
    </source>
</reference>
<evidence type="ECO:0000256" key="5">
    <source>
        <dbReference type="ARBA" id="ARBA00023204"/>
    </source>
</evidence>
<organism evidence="7 8">
    <name type="scientific">Tremella mesenterica</name>
    <name type="common">Jelly fungus</name>
    <dbReference type="NCBI Taxonomy" id="5217"/>
    <lineage>
        <taxon>Eukaryota</taxon>
        <taxon>Fungi</taxon>
        <taxon>Dikarya</taxon>
        <taxon>Basidiomycota</taxon>
        <taxon>Agaricomycotina</taxon>
        <taxon>Tremellomycetes</taxon>
        <taxon>Tremellales</taxon>
        <taxon>Tremellaceae</taxon>
        <taxon>Tremella</taxon>
    </lineage>
</organism>
<keyword evidence="6" id="KW-0539">Nucleus</keyword>
<evidence type="ECO:0000256" key="1">
    <source>
        <dbReference type="ARBA" id="ARBA00004123"/>
    </source>
</evidence>
<comment type="caution">
    <text evidence="7">The sequence shown here is derived from an EMBL/GenBank/DDBJ whole genome shotgun (WGS) entry which is preliminary data.</text>
</comment>
<dbReference type="Proteomes" id="UP000289152">
    <property type="component" value="Unassembled WGS sequence"/>
</dbReference>
<dbReference type="InterPro" id="IPR052093">
    <property type="entry name" value="HR_Repair_Mediator"/>
</dbReference>
<dbReference type="GO" id="GO:0005524">
    <property type="term" value="F:ATP binding"/>
    <property type="evidence" value="ECO:0007669"/>
    <property type="project" value="UniProtKB-KW"/>
</dbReference>
<dbReference type="PANTHER" id="PTHR46239">
    <property type="entry name" value="DNA REPAIR PROTEIN RAD51 HOMOLOG 3 RAD51C"/>
    <property type="match status" value="1"/>
</dbReference>
<dbReference type="PANTHER" id="PTHR46239:SF1">
    <property type="entry name" value="DNA REPAIR PROTEIN RAD51 HOMOLOG 3"/>
    <property type="match status" value="1"/>
</dbReference>
<dbReference type="SUPFAM" id="SSF52540">
    <property type="entry name" value="P-loop containing nucleoside triphosphate hydrolases"/>
    <property type="match status" value="1"/>
</dbReference>
<dbReference type="InterPro" id="IPR027417">
    <property type="entry name" value="P-loop_NTPase"/>
</dbReference>
<keyword evidence="2" id="KW-0547">Nucleotide-binding</keyword>
<accession>A0A4Q1BHK8</accession>
<dbReference type="GO" id="GO:0008821">
    <property type="term" value="F:crossover junction DNA endonuclease activity"/>
    <property type="evidence" value="ECO:0007669"/>
    <property type="project" value="TreeGrafter"/>
</dbReference>
<dbReference type="GO" id="GO:0033065">
    <property type="term" value="C:Rad51C-XRCC3 complex"/>
    <property type="evidence" value="ECO:0007669"/>
    <property type="project" value="TreeGrafter"/>
</dbReference>
<gene>
    <name evidence="7" type="ORF">M231_05681</name>
</gene>
<dbReference type="VEuPathDB" id="FungiDB:TREMEDRAFT_43150"/>
<evidence type="ECO:0000256" key="2">
    <source>
        <dbReference type="ARBA" id="ARBA00022741"/>
    </source>
</evidence>
<evidence type="ECO:0000313" key="8">
    <source>
        <dbReference type="Proteomes" id="UP000289152"/>
    </source>
</evidence>
<dbReference type="STRING" id="5217.A0A4Q1BHK8"/>
<evidence type="ECO:0000256" key="6">
    <source>
        <dbReference type="ARBA" id="ARBA00023242"/>
    </source>
</evidence>
<dbReference type="GO" id="GO:0033063">
    <property type="term" value="C:Rad51B-Rad51C-Rad51D-XRCC2 complex"/>
    <property type="evidence" value="ECO:0007669"/>
    <property type="project" value="TreeGrafter"/>
</dbReference>
<dbReference type="GO" id="GO:0005657">
    <property type="term" value="C:replication fork"/>
    <property type="evidence" value="ECO:0007669"/>
    <property type="project" value="TreeGrafter"/>
</dbReference>
<evidence type="ECO:0000256" key="4">
    <source>
        <dbReference type="ARBA" id="ARBA00022840"/>
    </source>
</evidence>
<dbReference type="GO" id="GO:0000707">
    <property type="term" value="P:meiotic DNA recombinase assembly"/>
    <property type="evidence" value="ECO:0007669"/>
    <property type="project" value="TreeGrafter"/>
</dbReference>
<evidence type="ECO:0000313" key="7">
    <source>
        <dbReference type="EMBL" id="RXK37093.1"/>
    </source>
</evidence>
<dbReference type="EMBL" id="SDIL01000078">
    <property type="protein sequence ID" value="RXK37093.1"/>
    <property type="molecule type" value="Genomic_DNA"/>
</dbReference>
<dbReference type="AlphaFoldDB" id="A0A4Q1BHK8"/>
<keyword evidence="8" id="KW-1185">Reference proteome</keyword>
<dbReference type="GO" id="GO:0000400">
    <property type="term" value="F:four-way junction DNA binding"/>
    <property type="evidence" value="ECO:0007669"/>
    <property type="project" value="TreeGrafter"/>
</dbReference>
<name>A0A4Q1BHK8_TREME</name>
<keyword evidence="3" id="KW-0227">DNA damage</keyword>
<dbReference type="OrthoDB" id="5957327at2759"/>
<proteinExistence type="predicted"/>
<dbReference type="InParanoid" id="A0A4Q1BHK8"/>
<dbReference type="GO" id="GO:0007131">
    <property type="term" value="P:reciprocal meiotic recombination"/>
    <property type="evidence" value="ECO:0007669"/>
    <property type="project" value="TreeGrafter"/>
</dbReference>
<keyword evidence="5" id="KW-0234">DNA repair</keyword>
<sequence length="316" mass="33839">MRLPIFSGRQMKREVCPGQVISRCFFDIFAAGPSHTHVVVDPSTSTDIRQHVHALTASELLSTASPRCFSTFSSALDGLIERSLTGSFSENGNADGEGRRLAKRGRHHGAISPGMVVEISGPPGGGKTVLSIALVLSARIGALETSAAPSGQFGQTKGEVLIIDTEGSITPERLLHAAQAAVRASEISPVSILDGIHLIRVATQVQMVALLHTLDEWLDSHPATELVVFDTLSFHFRHPGLDLGVKRRLMELAKQEIARASTMHGCAVVVNNQLATKLLTAENKPANFDTGDRAVLMPQLGDLSPSFIRDTAESCR</sequence>
<keyword evidence="4" id="KW-0067">ATP-binding</keyword>
<dbReference type="Gene3D" id="3.40.50.300">
    <property type="entry name" value="P-loop containing nucleotide triphosphate hydrolases"/>
    <property type="match status" value="1"/>
</dbReference>
<protein>
    <submittedName>
        <fullName evidence="7">Uncharacterized protein</fullName>
    </submittedName>
</protein>
<evidence type="ECO:0000256" key="3">
    <source>
        <dbReference type="ARBA" id="ARBA00022763"/>
    </source>
</evidence>